<dbReference type="GO" id="GO:0000226">
    <property type="term" value="P:microtubule cytoskeleton organization"/>
    <property type="evidence" value="ECO:0007669"/>
    <property type="project" value="TreeGrafter"/>
</dbReference>
<dbReference type="InterPro" id="IPR001478">
    <property type="entry name" value="PDZ"/>
</dbReference>
<reference evidence="3" key="1">
    <citation type="submission" date="2017-02" db="UniProtKB">
        <authorList>
            <consortium name="WormBaseParasite"/>
        </authorList>
    </citation>
    <scope>IDENTIFICATION</scope>
</reference>
<name>A0A0R3SJ84_HYMDI</name>
<dbReference type="PANTHER" id="PTHR16484">
    <property type="entry name" value="PARTITIONING DEFECTIVE 3 RELATED"/>
    <property type="match status" value="1"/>
</dbReference>
<dbReference type="AlphaFoldDB" id="A0A0R3SJ84"/>
<feature type="domain" description="PDZ" evidence="2">
    <location>
        <begin position="1"/>
        <end position="64"/>
    </location>
</feature>
<dbReference type="SMART" id="SM00228">
    <property type="entry name" value="PDZ"/>
    <property type="match status" value="1"/>
</dbReference>
<dbReference type="PROSITE" id="PS50106">
    <property type="entry name" value="PDZ"/>
    <property type="match status" value="1"/>
</dbReference>
<sequence>LGFSLTSRDQHQRKPNCPVFIKNILPGGAALLDGNLKPGDRLLMVDDKDVSELGQTATVALLREKPIGSMVTLVVIPGMHREQSNLSTFSTSKDTQRDGAGPSQNEVRKVEEDSLKYFAFDPELVKLHTFEISVSGSSSTGSKGRSDVKTKNRSFSIPTSLLASAFTLGVSVRVRPLNSDDCSKSILENAVKNVAATSVSNETSENSKDDCSRNGVFVRTVIPGGAAHKFKMMLIREGSVIFIQ</sequence>
<dbReference type="GO" id="GO:0016324">
    <property type="term" value="C:apical plasma membrane"/>
    <property type="evidence" value="ECO:0007669"/>
    <property type="project" value="TreeGrafter"/>
</dbReference>
<dbReference type="Gene3D" id="2.30.42.10">
    <property type="match status" value="1"/>
</dbReference>
<dbReference type="Pfam" id="PF00595">
    <property type="entry name" value="PDZ"/>
    <property type="match status" value="1"/>
</dbReference>
<dbReference type="PANTHER" id="PTHR16484:SF17">
    <property type="entry name" value="BAZOOKA, ISOFORM B"/>
    <property type="match status" value="1"/>
</dbReference>
<organism evidence="3">
    <name type="scientific">Hymenolepis diminuta</name>
    <name type="common">Rat tapeworm</name>
    <dbReference type="NCBI Taxonomy" id="6216"/>
    <lineage>
        <taxon>Eukaryota</taxon>
        <taxon>Metazoa</taxon>
        <taxon>Spiralia</taxon>
        <taxon>Lophotrochozoa</taxon>
        <taxon>Platyhelminthes</taxon>
        <taxon>Cestoda</taxon>
        <taxon>Eucestoda</taxon>
        <taxon>Cyclophyllidea</taxon>
        <taxon>Hymenolepididae</taxon>
        <taxon>Hymenolepis</taxon>
    </lineage>
</organism>
<dbReference type="WBParaSite" id="HDID_0000499901-mRNA-1">
    <property type="protein sequence ID" value="HDID_0000499901-mRNA-1"/>
    <property type="gene ID" value="HDID_0000499901"/>
</dbReference>
<dbReference type="GO" id="GO:0007155">
    <property type="term" value="P:cell adhesion"/>
    <property type="evidence" value="ECO:0007669"/>
    <property type="project" value="TreeGrafter"/>
</dbReference>
<dbReference type="GO" id="GO:0005938">
    <property type="term" value="C:cell cortex"/>
    <property type="evidence" value="ECO:0007669"/>
    <property type="project" value="TreeGrafter"/>
</dbReference>
<proteinExistence type="predicted"/>
<dbReference type="GO" id="GO:0030010">
    <property type="term" value="P:establishment of cell polarity"/>
    <property type="evidence" value="ECO:0007669"/>
    <property type="project" value="TreeGrafter"/>
</dbReference>
<accession>A0A0R3SJ84</accession>
<dbReference type="SUPFAM" id="SSF50156">
    <property type="entry name" value="PDZ domain-like"/>
    <property type="match status" value="1"/>
</dbReference>
<evidence type="ECO:0000259" key="2">
    <source>
        <dbReference type="PROSITE" id="PS50106"/>
    </source>
</evidence>
<dbReference type="STRING" id="6216.A0A0R3SJ84"/>
<dbReference type="GO" id="GO:0005912">
    <property type="term" value="C:adherens junction"/>
    <property type="evidence" value="ECO:0007669"/>
    <property type="project" value="TreeGrafter"/>
</dbReference>
<dbReference type="GO" id="GO:0035091">
    <property type="term" value="F:phosphatidylinositol binding"/>
    <property type="evidence" value="ECO:0007669"/>
    <property type="project" value="TreeGrafter"/>
</dbReference>
<dbReference type="InterPro" id="IPR036034">
    <property type="entry name" value="PDZ_sf"/>
</dbReference>
<dbReference type="GO" id="GO:0008104">
    <property type="term" value="P:intracellular protein localization"/>
    <property type="evidence" value="ECO:0007669"/>
    <property type="project" value="TreeGrafter"/>
</dbReference>
<dbReference type="GO" id="GO:0045197">
    <property type="term" value="P:establishment or maintenance of epithelial cell apical/basal polarity"/>
    <property type="evidence" value="ECO:0007669"/>
    <property type="project" value="TreeGrafter"/>
</dbReference>
<evidence type="ECO:0000313" key="3">
    <source>
        <dbReference type="WBParaSite" id="HDID_0000499901-mRNA-1"/>
    </source>
</evidence>
<protein>
    <submittedName>
        <fullName evidence="3">PDZ domain-containing protein</fullName>
    </submittedName>
</protein>
<dbReference type="InterPro" id="IPR052213">
    <property type="entry name" value="PAR3"/>
</dbReference>
<feature type="region of interest" description="Disordered" evidence="1">
    <location>
        <begin position="86"/>
        <end position="108"/>
    </location>
</feature>
<dbReference type="GO" id="GO:0043296">
    <property type="term" value="C:apical junction complex"/>
    <property type="evidence" value="ECO:0007669"/>
    <property type="project" value="TreeGrafter"/>
</dbReference>
<dbReference type="GO" id="GO:0051660">
    <property type="term" value="P:establishment of centrosome localization"/>
    <property type="evidence" value="ECO:0007669"/>
    <property type="project" value="TreeGrafter"/>
</dbReference>
<evidence type="ECO:0000256" key="1">
    <source>
        <dbReference type="SAM" id="MobiDB-lite"/>
    </source>
</evidence>